<accession>A0AA42V8T7</accession>
<dbReference type="RefSeq" id="WP_279981115.1">
    <property type="nucleotide sequence ID" value="NZ_JAOCFT010000001.1"/>
</dbReference>
<evidence type="ECO:0000313" key="1">
    <source>
        <dbReference type="EMBL" id="MDH1896683.1"/>
    </source>
</evidence>
<protein>
    <submittedName>
        <fullName evidence="1">Uncharacterized protein</fullName>
    </submittedName>
</protein>
<dbReference type="EMBL" id="JAOCFT010000001">
    <property type="protein sequence ID" value="MDH1896683.1"/>
    <property type="molecule type" value="Genomic_DNA"/>
</dbReference>
<gene>
    <name evidence="1" type="ORF">N5I07_03505</name>
</gene>
<sequence>MLHEMKDWIRRHVEAWLVLLAAKILIGRNVHRSKVVSRKDNNDMWYMAESLEQIAKRMRNKYEGPKA</sequence>
<proteinExistence type="predicted"/>
<comment type="caution">
    <text evidence="1">The sequence shown here is derived from an EMBL/GenBank/DDBJ whole genome shotgun (WGS) entry which is preliminary data.</text>
</comment>
<dbReference type="AlphaFoldDB" id="A0AA42V8T7"/>
<organism evidence="1 2">
    <name type="scientific">Aeromonas caviae</name>
    <name type="common">Aeromonas punctata</name>
    <dbReference type="NCBI Taxonomy" id="648"/>
    <lineage>
        <taxon>Bacteria</taxon>
        <taxon>Pseudomonadati</taxon>
        <taxon>Pseudomonadota</taxon>
        <taxon>Gammaproteobacteria</taxon>
        <taxon>Aeromonadales</taxon>
        <taxon>Aeromonadaceae</taxon>
        <taxon>Aeromonas</taxon>
    </lineage>
</organism>
<evidence type="ECO:0000313" key="2">
    <source>
        <dbReference type="Proteomes" id="UP001160758"/>
    </source>
</evidence>
<reference evidence="1" key="1">
    <citation type="submission" date="2022-09" db="EMBL/GenBank/DDBJ databases">
        <title>Intensive care unit water sources are persistently colonized with multi-drug resistant bacteria and are the site of extensive horizontal gene transfer of antibiotic resistance genes.</title>
        <authorList>
            <person name="Diorio-Toth L."/>
        </authorList>
    </citation>
    <scope>NUCLEOTIDE SEQUENCE</scope>
    <source>
        <strain evidence="1">GD03796</strain>
    </source>
</reference>
<dbReference type="Proteomes" id="UP001160758">
    <property type="component" value="Unassembled WGS sequence"/>
</dbReference>
<name>A0AA42V8T7_AERCA</name>